<comment type="catalytic activity">
    <reaction evidence="1">
        <text>Hydrolysis of terminal, non-reducing alpha-D-galactose residues in alpha-D-galactosides, including galactose oligosaccharides, galactomannans and galactolipids.</text>
        <dbReference type="EC" id="3.2.1.22"/>
    </reaction>
</comment>
<evidence type="ECO:0000313" key="8">
    <source>
        <dbReference type="EMBL" id="ORZ07112.1"/>
    </source>
</evidence>
<evidence type="ECO:0000256" key="2">
    <source>
        <dbReference type="ARBA" id="ARBA00009743"/>
    </source>
</evidence>
<evidence type="ECO:0000256" key="5">
    <source>
        <dbReference type="ARBA" id="ARBA00022801"/>
    </source>
</evidence>
<evidence type="ECO:0000259" key="7">
    <source>
        <dbReference type="Pfam" id="PF17801"/>
    </source>
</evidence>
<dbReference type="InterPro" id="IPR017853">
    <property type="entry name" value="GH"/>
</dbReference>
<dbReference type="STRING" id="90262.A0A1X2I179"/>
<dbReference type="Gene3D" id="2.60.40.1180">
    <property type="entry name" value="Golgi alpha-mannosidase II"/>
    <property type="match status" value="1"/>
</dbReference>
<name>A0A1X2I179_9FUNG</name>
<evidence type="ECO:0000256" key="3">
    <source>
        <dbReference type="ARBA" id="ARBA00012755"/>
    </source>
</evidence>
<keyword evidence="4" id="KW-0732">Signal</keyword>
<dbReference type="InterPro" id="IPR013780">
    <property type="entry name" value="Glyco_hydro_b"/>
</dbReference>
<comment type="caution">
    <text evidence="8">The sequence shown here is derived from an EMBL/GenBank/DDBJ whole genome shotgun (WGS) entry which is preliminary data.</text>
</comment>
<dbReference type="GO" id="GO:0005975">
    <property type="term" value="P:carbohydrate metabolic process"/>
    <property type="evidence" value="ECO:0007669"/>
    <property type="project" value="InterPro"/>
</dbReference>
<dbReference type="InterPro" id="IPR013785">
    <property type="entry name" value="Aldolase_TIM"/>
</dbReference>
<dbReference type="Pfam" id="PF17801">
    <property type="entry name" value="Melibiase_C"/>
    <property type="match status" value="1"/>
</dbReference>
<evidence type="ECO:0000256" key="4">
    <source>
        <dbReference type="ARBA" id="ARBA00022729"/>
    </source>
</evidence>
<protein>
    <recommendedName>
        <fullName evidence="3">alpha-galactosidase</fullName>
        <ecNumber evidence="3">3.2.1.22</ecNumber>
    </recommendedName>
</protein>
<dbReference type="GO" id="GO:0004557">
    <property type="term" value="F:alpha-galactosidase activity"/>
    <property type="evidence" value="ECO:0007669"/>
    <property type="project" value="UniProtKB-EC"/>
</dbReference>
<keyword evidence="9" id="KW-1185">Reference proteome</keyword>
<gene>
    <name evidence="8" type="ORF">BCR42DRAFT_360646</name>
</gene>
<accession>A0A1X2I179</accession>
<evidence type="ECO:0000313" key="9">
    <source>
        <dbReference type="Proteomes" id="UP000193560"/>
    </source>
</evidence>
<dbReference type="PANTHER" id="PTHR11452:SF75">
    <property type="entry name" value="ALPHA-GALACTOSIDASE MEL1"/>
    <property type="match status" value="1"/>
</dbReference>
<feature type="domain" description="Alpha galactosidase C-terminal" evidence="7">
    <location>
        <begin position="373"/>
        <end position="474"/>
    </location>
</feature>
<dbReference type="SUPFAM" id="SSF51445">
    <property type="entry name" value="(Trans)glycosidases"/>
    <property type="match status" value="1"/>
</dbReference>
<dbReference type="PANTHER" id="PTHR11452">
    <property type="entry name" value="ALPHA-GALACTOSIDASE/ALPHA-N-ACETYLGALACTOSAMINIDASE"/>
    <property type="match status" value="1"/>
</dbReference>
<dbReference type="EC" id="3.2.1.22" evidence="3"/>
<proteinExistence type="inferred from homology"/>
<dbReference type="Gene3D" id="3.20.20.70">
    <property type="entry name" value="Aldolase class I"/>
    <property type="match status" value="1"/>
</dbReference>
<dbReference type="Proteomes" id="UP000193560">
    <property type="component" value="Unassembled WGS sequence"/>
</dbReference>
<dbReference type="EMBL" id="MCGE01000036">
    <property type="protein sequence ID" value="ORZ07112.1"/>
    <property type="molecule type" value="Genomic_DNA"/>
</dbReference>
<evidence type="ECO:0000256" key="6">
    <source>
        <dbReference type="ARBA" id="ARBA00023295"/>
    </source>
</evidence>
<dbReference type="InterPro" id="IPR002241">
    <property type="entry name" value="Glyco_hydro_27"/>
</dbReference>
<keyword evidence="6" id="KW-0326">Glycosidase</keyword>
<keyword evidence="5 8" id="KW-0378">Hydrolase</keyword>
<dbReference type="SUPFAM" id="SSF51011">
    <property type="entry name" value="Glycosyl hydrolase domain"/>
    <property type="match status" value="1"/>
</dbReference>
<dbReference type="OrthoDB" id="5795902at2759"/>
<organism evidence="8 9">
    <name type="scientific">Absidia repens</name>
    <dbReference type="NCBI Taxonomy" id="90262"/>
    <lineage>
        <taxon>Eukaryota</taxon>
        <taxon>Fungi</taxon>
        <taxon>Fungi incertae sedis</taxon>
        <taxon>Mucoromycota</taxon>
        <taxon>Mucoromycotina</taxon>
        <taxon>Mucoromycetes</taxon>
        <taxon>Mucorales</taxon>
        <taxon>Cunninghamellaceae</taxon>
        <taxon>Absidia</taxon>
    </lineage>
</organism>
<dbReference type="AlphaFoldDB" id="A0A1X2I179"/>
<comment type="similarity">
    <text evidence="2">Belongs to the glycosyl hydrolase 27 family.</text>
</comment>
<evidence type="ECO:0000256" key="1">
    <source>
        <dbReference type="ARBA" id="ARBA00001255"/>
    </source>
</evidence>
<reference evidence="8 9" key="1">
    <citation type="submission" date="2016-07" db="EMBL/GenBank/DDBJ databases">
        <title>Pervasive Adenine N6-methylation of Active Genes in Fungi.</title>
        <authorList>
            <consortium name="DOE Joint Genome Institute"/>
            <person name="Mondo S.J."/>
            <person name="Dannebaum R.O."/>
            <person name="Kuo R.C."/>
            <person name="Labutti K."/>
            <person name="Haridas S."/>
            <person name="Kuo A."/>
            <person name="Salamov A."/>
            <person name="Ahrendt S.R."/>
            <person name="Lipzen A."/>
            <person name="Sullivan W."/>
            <person name="Andreopoulos W.B."/>
            <person name="Clum A."/>
            <person name="Lindquist E."/>
            <person name="Daum C."/>
            <person name="Ramamoorthy G.K."/>
            <person name="Gryganskyi A."/>
            <person name="Culley D."/>
            <person name="Magnuson J.K."/>
            <person name="James T.Y."/>
            <person name="O'Malley M.A."/>
            <person name="Stajich J.E."/>
            <person name="Spatafora J.W."/>
            <person name="Visel A."/>
            <person name="Grigoriev I.V."/>
        </authorList>
    </citation>
    <scope>NUCLEOTIDE SEQUENCE [LARGE SCALE GENOMIC DNA]</scope>
    <source>
        <strain evidence="8 9">NRRL 1336</strain>
    </source>
</reference>
<dbReference type="InterPro" id="IPR041233">
    <property type="entry name" value="Melibiase_C"/>
</dbReference>
<sequence>MIHANDDDNDESVPNWAKKPLLGFSTWSTQLLDDVDGYGGKNISPWFNETNIQEISDTMKVKLPRYEYINLDSGWSNTVDGYGRWMYRDDLFPSGLGHLSKQLRRNGHILGIYLLPGIPAAAAHHNLPIKGTTHTLGEYTQQRKQGNVFRGLTYMPDVHDEVVAHYFDTMASLFADEWGVGYVKIDGCGPGSGDQITPDLAPDTRRTLQLMGRSFRRRGIWTELSWYLDVAYADEWAVMANGARIYIDIESYSTRTMTSPQRVLDRFAFVPRWAAKRNVVGKHTGFYVDLDAVLVGMTTPWNARCIDGLGSDVVRRTYVTFWALVSSVFCIGADPRLLPDQYVAMLHHPQVLDIHQIGRIATPLPFTDPWHYRQVWWKPLDDSVVCVGLFNTFYYPLSFQQQQQDKDATSAVTAVVDNGTPWLDLEVRFDLADVLLDGCQRARISDVWTGKELGVWDSSYSTRLEPGACQLLLLTPLPPSS</sequence>